<evidence type="ECO:0000256" key="7">
    <source>
        <dbReference type="ARBA" id="ARBA00023136"/>
    </source>
</evidence>
<dbReference type="NCBIfam" id="TIGR00912">
    <property type="entry name" value="2A0309"/>
    <property type="match status" value="1"/>
</dbReference>
<keyword evidence="7 8" id="KW-0472">Membrane</keyword>
<reference evidence="9 10" key="1">
    <citation type="submission" date="2018-06" db="EMBL/GenBank/DDBJ databases">
        <authorList>
            <consortium name="Pathogen Informatics"/>
            <person name="Doyle S."/>
        </authorList>
    </citation>
    <scope>NUCLEOTIDE SEQUENCE [LARGE SCALE GENOMIC DNA]</scope>
    <source>
        <strain evidence="9 10">NCTC10343</strain>
    </source>
</reference>
<dbReference type="GeneID" id="93349622"/>
<comment type="subcellular location">
    <subcellularLocation>
        <location evidence="1">Membrane</location>
        <topology evidence="1">Multi-pass membrane protein</topology>
    </subcellularLocation>
</comment>
<evidence type="ECO:0000256" key="8">
    <source>
        <dbReference type="SAM" id="Phobius"/>
    </source>
</evidence>
<sequence>MSKKARISVRQVTVLMFMSLIGDMLLIYPTMITHIAHQDAWISSILSIPLGLIIIYVLIRVHELHPNLTLIEAIRKILGPVFGTIISCWYLFYFFMGVVLNAREVGDYLTTQIFEDTPLRVLLAMEVLMLVLAALAGIEAFSRVSEILIPVYIFIFSGLILALLPQIHLSNVRPVLENGLAPVAKGMVPGAAMPFAGMSIMLMVFPFVNKKGHFKRDMLLASLLGGVLISLFLLLSLLVIGPFVTNYSPYISSALSTKINELNYITRIESLVALLWALVAYFKGVIFFFAFTFGITQLFRISNVQPFIIPAGALVYGMTILVTPNVFYYVRTLVYPMAAWHYTNGLIIPLLLWIVYLCRRKWKQRQNISKH</sequence>
<evidence type="ECO:0000256" key="4">
    <source>
        <dbReference type="ARBA" id="ARBA00022544"/>
    </source>
</evidence>
<comment type="similarity">
    <text evidence="2">Belongs to the amino acid-polyamine-organocation (APC) superfamily. Spore germination protein (SGP) (TC 2.A.3.9) family.</text>
</comment>
<organism evidence="9 10">
    <name type="scientific">Paenibacillus polymyxa</name>
    <name type="common">Bacillus polymyxa</name>
    <dbReference type="NCBI Taxonomy" id="1406"/>
    <lineage>
        <taxon>Bacteria</taxon>
        <taxon>Bacillati</taxon>
        <taxon>Bacillota</taxon>
        <taxon>Bacilli</taxon>
        <taxon>Bacillales</taxon>
        <taxon>Paenibacillaceae</taxon>
        <taxon>Paenibacillus</taxon>
    </lineage>
</organism>
<feature type="transmembrane region" description="Helical" evidence="8">
    <location>
        <begin position="273"/>
        <end position="295"/>
    </location>
</feature>
<dbReference type="Proteomes" id="UP000254400">
    <property type="component" value="Unassembled WGS sequence"/>
</dbReference>
<dbReference type="EMBL" id="UGSC01000001">
    <property type="protein sequence ID" value="SUA63904.1"/>
    <property type="molecule type" value="Genomic_DNA"/>
</dbReference>
<feature type="transmembrane region" description="Helical" evidence="8">
    <location>
        <begin position="119"/>
        <end position="138"/>
    </location>
</feature>
<evidence type="ECO:0000256" key="2">
    <source>
        <dbReference type="ARBA" id="ARBA00007998"/>
    </source>
</evidence>
<dbReference type="RefSeq" id="WP_019686157.1">
    <property type="nucleotide sequence ID" value="NZ_CP023711.1"/>
</dbReference>
<evidence type="ECO:0000313" key="9">
    <source>
        <dbReference type="EMBL" id="SUA63904.1"/>
    </source>
</evidence>
<keyword evidence="6 8" id="KW-1133">Transmembrane helix</keyword>
<dbReference type="PANTHER" id="PTHR34975:SF2">
    <property type="entry name" value="SPORE GERMINATION PROTEIN A2"/>
    <property type="match status" value="1"/>
</dbReference>
<keyword evidence="4" id="KW-0309">Germination</keyword>
<feature type="transmembrane region" description="Helical" evidence="8">
    <location>
        <begin position="40"/>
        <end position="59"/>
    </location>
</feature>
<evidence type="ECO:0000313" key="10">
    <source>
        <dbReference type="Proteomes" id="UP000254400"/>
    </source>
</evidence>
<feature type="transmembrane region" description="Helical" evidence="8">
    <location>
        <begin position="12"/>
        <end position="28"/>
    </location>
</feature>
<feature type="transmembrane region" description="Helical" evidence="8">
    <location>
        <begin position="80"/>
        <end position="99"/>
    </location>
</feature>
<dbReference type="AlphaFoldDB" id="A0A378XPT4"/>
<gene>
    <name evidence="9" type="primary">yndE_2</name>
    <name evidence="9" type="ORF">NCTC10343_00804</name>
</gene>
<proteinExistence type="inferred from homology"/>
<evidence type="ECO:0000256" key="6">
    <source>
        <dbReference type="ARBA" id="ARBA00022989"/>
    </source>
</evidence>
<dbReference type="GO" id="GO:0009847">
    <property type="term" value="P:spore germination"/>
    <property type="evidence" value="ECO:0007669"/>
    <property type="project" value="InterPro"/>
</dbReference>
<keyword evidence="3" id="KW-0813">Transport</keyword>
<protein>
    <submittedName>
        <fullName evidence="9">Spore germination protein</fullName>
    </submittedName>
</protein>
<name>A0A378XPT4_PAEPO</name>
<accession>A0A378XPT4</accession>
<feature type="transmembrane region" description="Helical" evidence="8">
    <location>
        <begin position="220"/>
        <end position="244"/>
    </location>
</feature>
<dbReference type="InterPro" id="IPR004761">
    <property type="entry name" value="Spore_GerAB"/>
</dbReference>
<feature type="transmembrane region" description="Helical" evidence="8">
    <location>
        <begin position="339"/>
        <end position="358"/>
    </location>
</feature>
<feature type="transmembrane region" description="Helical" evidence="8">
    <location>
        <begin position="147"/>
        <end position="167"/>
    </location>
</feature>
<dbReference type="Pfam" id="PF03845">
    <property type="entry name" value="Spore_permease"/>
    <property type="match status" value="1"/>
</dbReference>
<feature type="transmembrane region" description="Helical" evidence="8">
    <location>
        <begin position="187"/>
        <end position="208"/>
    </location>
</feature>
<feature type="transmembrane region" description="Helical" evidence="8">
    <location>
        <begin position="307"/>
        <end position="327"/>
    </location>
</feature>
<evidence type="ECO:0000256" key="3">
    <source>
        <dbReference type="ARBA" id="ARBA00022448"/>
    </source>
</evidence>
<keyword evidence="5 8" id="KW-0812">Transmembrane</keyword>
<dbReference type="GO" id="GO:0016020">
    <property type="term" value="C:membrane"/>
    <property type="evidence" value="ECO:0007669"/>
    <property type="project" value="UniProtKB-SubCell"/>
</dbReference>
<evidence type="ECO:0000256" key="5">
    <source>
        <dbReference type="ARBA" id="ARBA00022692"/>
    </source>
</evidence>
<evidence type="ECO:0000256" key="1">
    <source>
        <dbReference type="ARBA" id="ARBA00004141"/>
    </source>
</evidence>
<dbReference type="PANTHER" id="PTHR34975">
    <property type="entry name" value="SPORE GERMINATION PROTEIN A2"/>
    <property type="match status" value="1"/>
</dbReference>